<protein>
    <submittedName>
        <fullName evidence="1">Uncharacterized protein</fullName>
    </submittedName>
</protein>
<gene>
    <name evidence="1" type="ORF">A2Y75_04905</name>
</gene>
<dbReference type="STRING" id="1797197.A2Y75_04905"/>
<evidence type="ECO:0000313" key="2">
    <source>
        <dbReference type="Proteomes" id="UP000177876"/>
    </source>
</evidence>
<proteinExistence type="predicted"/>
<sequence length="342" mass="37958">MVQSLARCRSCGVPRELAENCIWTGAGGIALRSFRGNRVAMIGDRAIDIFWEKLVSSGVNEALLSREKNVMRHFSADSMAGIRGKVTRFGAVKKRALEAIEGLCAVLGLGKVEVERFSPGEMASILLVKPLNPWLLAAGIVGILEGLDNISYDYRLLEAGKGDQRLILEYSGEDNRNADDINDRPDLPEYIPGTVLDTCDCCGLPLDLEEFKWDELYGTIKTANGVHRMAFLPRPVLQIMANAPNDGSGESGLLEEAIYLSTVEQSGQRIPDEDIARILALRGWGRIDEAHRKDRSWRISIFQPVDTSMIAGWLRGLYTIEVGKEPHLSLVFRYEAAFYELD</sequence>
<organism evidence="1 2">
    <name type="scientific">Candidatus Solincola sediminis</name>
    <dbReference type="NCBI Taxonomy" id="1797199"/>
    <lineage>
        <taxon>Bacteria</taxon>
        <taxon>Bacillati</taxon>
        <taxon>Actinomycetota</taxon>
        <taxon>Candidatus Geothermincolia</taxon>
        <taxon>Candidatus Geothermincolales</taxon>
        <taxon>Candidatus Geothermincolaceae</taxon>
        <taxon>Candidatus Solincola</taxon>
    </lineage>
</organism>
<dbReference type="EMBL" id="MELK01000011">
    <property type="protein sequence ID" value="OFW59720.1"/>
    <property type="molecule type" value="Genomic_DNA"/>
</dbReference>
<reference evidence="1 2" key="1">
    <citation type="journal article" date="2016" name="Nat. Commun.">
        <title>Thousands of microbial genomes shed light on interconnected biogeochemical processes in an aquifer system.</title>
        <authorList>
            <person name="Anantharaman K."/>
            <person name="Brown C.T."/>
            <person name="Hug L.A."/>
            <person name="Sharon I."/>
            <person name="Castelle C.J."/>
            <person name="Probst A.J."/>
            <person name="Thomas B.C."/>
            <person name="Singh A."/>
            <person name="Wilkins M.J."/>
            <person name="Karaoz U."/>
            <person name="Brodie E.L."/>
            <person name="Williams K.H."/>
            <person name="Hubbard S.S."/>
            <person name="Banfield J.F."/>
        </authorList>
    </citation>
    <scope>NUCLEOTIDE SEQUENCE [LARGE SCALE GENOMIC DNA]</scope>
</reference>
<comment type="caution">
    <text evidence="1">The sequence shown here is derived from an EMBL/GenBank/DDBJ whole genome shotgun (WGS) entry which is preliminary data.</text>
</comment>
<dbReference type="AlphaFoldDB" id="A0A1F2WSC9"/>
<accession>A0A1F2WSC9</accession>
<dbReference type="Proteomes" id="UP000177876">
    <property type="component" value="Unassembled WGS sequence"/>
</dbReference>
<name>A0A1F2WSC9_9ACTN</name>
<evidence type="ECO:0000313" key="1">
    <source>
        <dbReference type="EMBL" id="OFW59720.1"/>
    </source>
</evidence>